<protein>
    <recommendedName>
        <fullName evidence="3">DUF1513 domain-containing protein</fullName>
    </recommendedName>
</protein>
<dbReference type="PIRSF" id="PIRSF028101">
    <property type="entry name" value="UCP028101"/>
    <property type="match status" value="1"/>
</dbReference>
<name>A0A4R6MDG0_9GAMM</name>
<gene>
    <name evidence="1" type="ORF">DFP79_0740</name>
</gene>
<dbReference type="PROSITE" id="PS51318">
    <property type="entry name" value="TAT"/>
    <property type="match status" value="1"/>
</dbReference>
<dbReference type="SUPFAM" id="SSF50969">
    <property type="entry name" value="YVTN repeat-like/Quinoprotein amine dehydrogenase"/>
    <property type="match status" value="1"/>
</dbReference>
<dbReference type="InterPro" id="IPR011044">
    <property type="entry name" value="Quino_amine_DH_bsu"/>
</dbReference>
<dbReference type="Pfam" id="PF07433">
    <property type="entry name" value="DUF1513"/>
    <property type="match status" value="1"/>
</dbReference>
<sequence length="383" mass="42801">MLDRRDFLKSCLLKGGALSIAALPTWQTAFASMTQGSELYVSAFSRQDKTLERSYYLGVFDAQGKMLWESKLLNRAHAPVVHPVHSIVGIIARRPGYYMDFFELTSGERLKRIAPLKDHHFYGHAIFNKTGDRLISQENHYTSGKGRIVIRSWPDAEVIAEYDSNGIGPHESVLMDENTLVIANGGLKTHPDHDRDILNLETMAPNVTYLSLDTGSVVHSVDNGKGKHQLSIRHLDVNAQGVVALGFQYKGEKWDEVPLVGISNLNSSSIEYLPMPEQIRLRFKQYCGSVCFDKSGQILAVSSPRGGLVAYWNMQDHSFLGADNCRDVCGVSQTDRPGVLMLTGGTGKQWISDPIKSNIYQINQHVGISWDNHLEKINPRRFS</sequence>
<dbReference type="InterPro" id="IPR008311">
    <property type="entry name" value="UCP028101"/>
</dbReference>
<comment type="caution">
    <text evidence="1">The sequence shown here is derived from an EMBL/GenBank/DDBJ whole genome shotgun (WGS) entry which is preliminary data.</text>
</comment>
<dbReference type="EMBL" id="SNXC01000009">
    <property type="protein sequence ID" value="TDO99738.1"/>
    <property type="molecule type" value="Genomic_DNA"/>
</dbReference>
<dbReference type="OrthoDB" id="5624218at2"/>
<dbReference type="InterPro" id="IPR006311">
    <property type="entry name" value="TAT_signal"/>
</dbReference>
<evidence type="ECO:0000313" key="1">
    <source>
        <dbReference type="EMBL" id="TDO99738.1"/>
    </source>
</evidence>
<evidence type="ECO:0008006" key="3">
    <source>
        <dbReference type="Google" id="ProtNLM"/>
    </source>
</evidence>
<organism evidence="1 2">
    <name type="scientific">Marinomonas balearica</name>
    <dbReference type="NCBI Taxonomy" id="491947"/>
    <lineage>
        <taxon>Bacteria</taxon>
        <taxon>Pseudomonadati</taxon>
        <taxon>Pseudomonadota</taxon>
        <taxon>Gammaproteobacteria</taxon>
        <taxon>Oceanospirillales</taxon>
        <taxon>Oceanospirillaceae</taxon>
        <taxon>Marinomonas</taxon>
    </lineage>
</organism>
<dbReference type="RefSeq" id="WP_133502577.1">
    <property type="nucleotide sequence ID" value="NZ_SNXC01000009.1"/>
</dbReference>
<accession>A0A4R6MDG0</accession>
<evidence type="ECO:0000313" key="2">
    <source>
        <dbReference type="Proteomes" id="UP000294656"/>
    </source>
</evidence>
<dbReference type="AlphaFoldDB" id="A0A4R6MDG0"/>
<keyword evidence="2" id="KW-1185">Reference proteome</keyword>
<proteinExistence type="predicted"/>
<dbReference type="Proteomes" id="UP000294656">
    <property type="component" value="Unassembled WGS sequence"/>
</dbReference>
<reference evidence="1 2" key="1">
    <citation type="submission" date="2019-03" db="EMBL/GenBank/DDBJ databases">
        <title>Genomic Encyclopedia of Type Strains, Phase III (KMG-III): the genomes of soil and plant-associated and newly described type strains.</title>
        <authorList>
            <person name="Whitman W."/>
        </authorList>
    </citation>
    <scope>NUCLEOTIDE SEQUENCE [LARGE SCALE GENOMIC DNA]</scope>
    <source>
        <strain evidence="1 2">CECT 7378</strain>
    </source>
</reference>